<evidence type="ECO:0000313" key="2">
    <source>
        <dbReference type="Proteomes" id="UP001497700"/>
    </source>
</evidence>
<comment type="caution">
    <text evidence="1">The sequence shown here is derived from an EMBL/GenBank/DDBJ whole genome shotgun (WGS) entry which is preliminary data.</text>
</comment>
<sequence length="609" mass="67341">MTLLYPLPAKGGQGVLSPPPGRAWATSRWQSYKTATTTVVGLLGLLFLAYQLNGMCIIGRGTNLKPENTTRKDWKWSDIEPSTSLQWQRCYNDTYDCARLDVPMDWLNPSDDAHERVVLAVIRLRATELDDYKGPIFFNPGGPGGSGVYALTDRGALLQTIAGKNHDIISFDPRGIGASVPRVECWDSPEKSRLWALQDVGVVNAHPGVISDAFARATAFSEACERNMNSSSLLSHISTASHARDLLEILHQTGQEKLKYWGFSYGTILGGVFAAMYPDKVERLVSDGNVDYREWHWHTYVNFLHDTDKVMEAFYEYCHKAGPSSCDFYASTPAAIEERLQSLLARIRKYPIIVSATQSGPDMPQLITWSHLKRLISAALYRPVFMFKTLAKVLKALEDGDGVPFYQLMKSENSTPPICSIEAIPPNVPRLEEGNADAFPAILCADSPPMEDTVEDFAAFVEELMQISSAAGDVNALFRLACVGRKIRPKWRYTGPFGGNTSHPILYVANIADNVSPLISARNNSEGFPGSIVLIQNSYGHTSLSAASSCTAGYIKSYFQNGTLPDPGTTCEPDYYPFDDTYPKVGDELSMVSHELSKTRWNVEPMLTI</sequence>
<dbReference type="EMBL" id="MU393458">
    <property type="protein sequence ID" value="KAI4866475.1"/>
    <property type="molecule type" value="Genomic_DNA"/>
</dbReference>
<evidence type="ECO:0000313" key="1">
    <source>
        <dbReference type="EMBL" id="KAI4866475.1"/>
    </source>
</evidence>
<protein>
    <submittedName>
        <fullName evidence="1">Alpha/beta-hydrolase</fullName>
    </submittedName>
</protein>
<name>A0ACB9Z5P1_9PEZI</name>
<dbReference type="Proteomes" id="UP001497700">
    <property type="component" value="Unassembled WGS sequence"/>
</dbReference>
<accession>A0ACB9Z5P1</accession>
<reference evidence="1 2" key="1">
    <citation type="journal article" date="2022" name="New Phytol.">
        <title>Ecological generalism drives hyperdiversity of secondary metabolite gene clusters in xylarialean endophytes.</title>
        <authorList>
            <person name="Franco M.E.E."/>
            <person name="Wisecaver J.H."/>
            <person name="Arnold A.E."/>
            <person name="Ju Y.M."/>
            <person name="Slot J.C."/>
            <person name="Ahrendt S."/>
            <person name="Moore L.P."/>
            <person name="Eastman K.E."/>
            <person name="Scott K."/>
            <person name="Konkel Z."/>
            <person name="Mondo S.J."/>
            <person name="Kuo A."/>
            <person name="Hayes R.D."/>
            <person name="Haridas S."/>
            <person name="Andreopoulos B."/>
            <person name="Riley R."/>
            <person name="LaButti K."/>
            <person name="Pangilinan J."/>
            <person name="Lipzen A."/>
            <person name="Amirebrahimi M."/>
            <person name="Yan J."/>
            <person name="Adam C."/>
            <person name="Keymanesh K."/>
            <person name="Ng V."/>
            <person name="Louie K."/>
            <person name="Northen T."/>
            <person name="Drula E."/>
            <person name="Henrissat B."/>
            <person name="Hsieh H.M."/>
            <person name="Youens-Clark K."/>
            <person name="Lutzoni F."/>
            <person name="Miadlikowska J."/>
            <person name="Eastwood D.C."/>
            <person name="Hamelin R.C."/>
            <person name="Grigoriev I.V."/>
            <person name="U'Ren J.M."/>
        </authorList>
    </citation>
    <scope>NUCLEOTIDE SEQUENCE [LARGE SCALE GENOMIC DNA]</scope>
    <source>
        <strain evidence="1 2">CBS 119005</strain>
    </source>
</reference>
<gene>
    <name evidence="1" type="ORF">F4820DRAFT_248839</name>
</gene>
<organism evidence="1 2">
    <name type="scientific">Hypoxylon rubiginosum</name>
    <dbReference type="NCBI Taxonomy" id="110542"/>
    <lineage>
        <taxon>Eukaryota</taxon>
        <taxon>Fungi</taxon>
        <taxon>Dikarya</taxon>
        <taxon>Ascomycota</taxon>
        <taxon>Pezizomycotina</taxon>
        <taxon>Sordariomycetes</taxon>
        <taxon>Xylariomycetidae</taxon>
        <taxon>Xylariales</taxon>
        <taxon>Hypoxylaceae</taxon>
        <taxon>Hypoxylon</taxon>
    </lineage>
</organism>
<keyword evidence="2" id="KW-1185">Reference proteome</keyword>
<proteinExistence type="predicted"/>